<evidence type="ECO:0000256" key="1">
    <source>
        <dbReference type="ARBA" id="ARBA00008942"/>
    </source>
</evidence>
<comment type="similarity">
    <text evidence="1">Belongs to the BLOC1S3 family.</text>
</comment>
<dbReference type="EMBL" id="NCKU01005370">
    <property type="protein sequence ID" value="RWS04656.1"/>
    <property type="molecule type" value="Genomic_DNA"/>
</dbReference>
<evidence type="ECO:0000256" key="4">
    <source>
        <dbReference type="SAM" id="MobiDB-lite"/>
    </source>
</evidence>
<protein>
    <recommendedName>
        <fullName evidence="2">Biogenesis of lysosome-related organelles complex 1 subunit 3</fullName>
    </recommendedName>
</protein>
<evidence type="ECO:0000256" key="3">
    <source>
        <dbReference type="SAM" id="Coils"/>
    </source>
</evidence>
<evidence type="ECO:0000256" key="2">
    <source>
        <dbReference type="ARBA" id="ARBA00019581"/>
    </source>
</evidence>
<feature type="compositionally biased region" description="Low complexity" evidence="4">
    <location>
        <begin position="190"/>
        <end position="214"/>
    </location>
</feature>
<dbReference type="PANTHER" id="PTHR31974">
    <property type="entry name" value="BIOGENESIS OF LYSOSOME-RELATED ORGANELLES COMPLEX 1 SUBUNIT 3"/>
    <property type="match status" value="1"/>
</dbReference>
<proteinExistence type="inferred from homology"/>
<dbReference type="AlphaFoldDB" id="A0A3S3P418"/>
<name>A0A3S3P418_9ACAR</name>
<evidence type="ECO:0000313" key="6">
    <source>
        <dbReference type="EMBL" id="RWS05218.1"/>
    </source>
</evidence>
<reference evidence="5" key="2">
    <citation type="submission" date="2018-11" db="EMBL/GenBank/DDBJ databases">
        <title>Trombidioid mite genomics.</title>
        <authorList>
            <person name="Dong X."/>
        </authorList>
    </citation>
    <scope>NUCLEOTIDE SEQUENCE</scope>
    <source>
        <strain evidence="5">UoL-WK</strain>
    </source>
</reference>
<dbReference type="Pfam" id="PF15753">
    <property type="entry name" value="BLOC1S3"/>
    <property type="match status" value="1"/>
</dbReference>
<dbReference type="EMBL" id="NCKU01004949">
    <property type="protein sequence ID" value="RWS05218.1"/>
    <property type="molecule type" value="Genomic_DNA"/>
</dbReference>
<gene>
    <name evidence="6" type="ORF">B4U79_00011</name>
    <name evidence="5" type="ORF">B4U79_13807</name>
</gene>
<feature type="coiled-coil region" evidence="3">
    <location>
        <begin position="120"/>
        <end position="168"/>
    </location>
</feature>
<comment type="caution">
    <text evidence="5">The sequence shown here is derived from an EMBL/GenBank/DDBJ whole genome shotgun (WGS) entry which is preliminary data.</text>
</comment>
<feature type="region of interest" description="Disordered" evidence="4">
    <location>
        <begin position="181"/>
        <end position="222"/>
    </location>
</feature>
<dbReference type="OrthoDB" id="5984572at2759"/>
<feature type="compositionally biased region" description="Polar residues" evidence="4">
    <location>
        <begin position="1"/>
        <end position="17"/>
    </location>
</feature>
<organism evidence="5 7">
    <name type="scientific">Dinothrombium tinctorium</name>
    <dbReference type="NCBI Taxonomy" id="1965070"/>
    <lineage>
        <taxon>Eukaryota</taxon>
        <taxon>Metazoa</taxon>
        <taxon>Ecdysozoa</taxon>
        <taxon>Arthropoda</taxon>
        <taxon>Chelicerata</taxon>
        <taxon>Arachnida</taxon>
        <taxon>Acari</taxon>
        <taxon>Acariformes</taxon>
        <taxon>Trombidiformes</taxon>
        <taxon>Prostigmata</taxon>
        <taxon>Anystina</taxon>
        <taxon>Parasitengona</taxon>
        <taxon>Trombidioidea</taxon>
        <taxon>Trombidiidae</taxon>
        <taxon>Dinothrombium</taxon>
    </lineage>
</organism>
<dbReference type="GO" id="GO:0031083">
    <property type="term" value="C:BLOC-1 complex"/>
    <property type="evidence" value="ECO:0007669"/>
    <property type="project" value="TreeGrafter"/>
</dbReference>
<evidence type="ECO:0000313" key="7">
    <source>
        <dbReference type="Proteomes" id="UP000285301"/>
    </source>
</evidence>
<feature type="compositionally biased region" description="Acidic residues" evidence="4">
    <location>
        <begin position="37"/>
        <end position="54"/>
    </location>
</feature>
<keyword evidence="3" id="KW-0175">Coiled coil</keyword>
<dbReference type="PANTHER" id="PTHR31974:SF2">
    <property type="entry name" value="BIOGENESIS OF LYSOSOME-RELATED ORGANELLES COMPLEX 1 SUBUNIT 3"/>
    <property type="match status" value="1"/>
</dbReference>
<accession>A0A3S3P418</accession>
<dbReference type="Proteomes" id="UP000285301">
    <property type="component" value="Unassembled WGS sequence"/>
</dbReference>
<keyword evidence="7" id="KW-1185">Reference proteome</keyword>
<reference evidence="5 7" key="1">
    <citation type="journal article" date="2018" name="Gigascience">
        <title>Genomes of trombidid mites reveal novel predicted allergens and laterally-transferred genes associated with secondary metabolism.</title>
        <authorList>
            <person name="Dong X."/>
            <person name="Chaisiri K."/>
            <person name="Xia D."/>
            <person name="Armstrong S.D."/>
            <person name="Fang Y."/>
            <person name="Donnelly M.J."/>
            <person name="Kadowaki T."/>
            <person name="McGarry J.W."/>
            <person name="Darby A.C."/>
            <person name="Makepeace B.L."/>
        </authorList>
    </citation>
    <scope>NUCLEOTIDE SEQUENCE [LARGE SCALE GENOMIC DNA]</scope>
    <source>
        <strain evidence="5">UoL-WK</strain>
    </source>
</reference>
<sequence>MSSSVFATLSKSSANASDSDEEINTSNAAVVVLGEAPESDEEIEERTADEEIDLNDDRNHLSPPTPTPETNTASADGYRRGVTQDYCDNALKYDTLLHKKLREKNELLKQELLNIACLPYNNATKEINSITQQLVKSQKLVQNVSSSLRRVSKELYQLENALDSIRANKKLLPKFVDQFKRPASGVGKNSSTTLSGSGDDSPSTSSSSIDGNSDVTVISNNK</sequence>
<dbReference type="InterPro" id="IPR017245">
    <property type="entry name" value="BLOC-1_complex_su-3"/>
</dbReference>
<evidence type="ECO:0000313" key="5">
    <source>
        <dbReference type="EMBL" id="RWS04656.1"/>
    </source>
</evidence>
<dbReference type="STRING" id="1965070.A0A3S3P418"/>
<feature type="region of interest" description="Disordered" evidence="4">
    <location>
        <begin position="1"/>
        <end position="78"/>
    </location>
</feature>